<sequence>MSEPAWVHHAIWWHVYPLGSTGAYPASPPPGPEEHRLRRLVGWLDHVQRLGTNGVLLGPVFASSTHGYDTVDHLRVDPRLGDSDDLDLLVAEAHDRGLRVVLDGVFHHVGSEHPWVRSGSAWLRRDRRGDLATFEGHPGLIALDHARPEVRDHVVEVMAHWLGRGVDGWRLDAAYAVPAEFWAEVLPRVRERFGEAWFLGEVIHGDQAAIARATTIDSLTQYELWKAVWSSLNDRNPHELAHALRRHDGFTDAEVPATFVGNHDVTRLASRLDDRRTLPLALAVLFTVAGTPTVYAGDEFGLTGIKEDREGGDDAVRPELPADPAELPDGADLDVLHLHRELIGVRRRHDWLHAARLEVVHVDHERITWRSHHEGRALLVTLDYGDGSRPPNWWFEE</sequence>
<organism evidence="4 5">
    <name type="scientific">Actinomycetospora termitidis</name>
    <dbReference type="NCBI Taxonomy" id="3053470"/>
    <lineage>
        <taxon>Bacteria</taxon>
        <taxon>Bacillati</taxon>
        <taxon>Actinomycetota</taxon>
        <taxon>Actinomycetes</taxon>
        <taxon>Pseudonocardiales</taxon>
        <taxon>Pseudonocardiaceae</taxon>
        <taxon>Actinomycetospora</taxon>
    </lineage>
</organism>
<keyword evidence="2" id="KW-0326">Glycosidase</keyword>
<evidence type="ECO:0000256" key="2">
    <source>
        <dbReference type="ARBA" id="ARBA00023295"/>
    </source>
</evidence>
<evidence type="ECO:0000313" key="5">
    <source>
        <dbReference type="Proteomes" id="UP001231924"/>
    </source>
</evidence>
<evidence type="ECO:0000259" key="3">
    <source>
        <dbReference type="SMART" id="SM00642"/>
    </source>
</evidence>
<dbReference type="SUPFAM" id="SSF51445">
    <property type="entry name" value="(Trans)glycosidases"/>
    <property type="match status" value="1"/>
</dbReference>
<dbReference type="RefSeq" id="WP_286056435.1">
    <property type="nucleotide sequence ID" value="NZ_JASVWF010000008.1"/>
</dbReference>
<dbReference type="SMART" id="SM00642">
    <property type="entry name" value="Aamy"/>
    <property type="match status" value="1"/>
</dbReference>
<evidence type="ECO:0000256" key="1">
    <source>
        <dbReference type="ARBA" id="ARBA00022801"/>
    </source>
</evidence>
<dbReference type="Proteomes" id="UP001231924">
    <property type="component" value="Unassembled WGS sequence"/>
</dbReference>
<name>A0ABT7MGM2_9PSEU</name>
<evidence type="ECO:0000313" key="4">
    <source>
        <dbReference type="EMBL" id="MDL5159831.1"/>
    </source>
</evidence>
<keyword evidence="1 4" id="KW-0378">Hydrolase</keyword>
<dbReference type="PANTHER" id="PTHR10357">
    <property type="entry name" value="ALPHA-AMYLASE FAMILY MEMBER"/>
    <property type="match status" value="1"/>
</dbReference>
<reference evidence="4 5" key="1">
    <citation type="submission" date="2023-06" db="EMBL/GenBank/DDBJ databases">
        <title>Actinomycetospora Odt1-22.</title>
        <authorList>
            <person name="Supong K."/>
        </authorList>
    </citation>
    <scope>NUCLEOTIDE SEQUENCE [LARGE SCALE GENOMIC DNA]</scope>
    <source>
        <strain evidence="4 5">Odt1-22</strain>
    </source>
</reference>
<dbReference type="InterPro" id="IPR017853">
    <property type="entry name" value="GH"/>
</dbReference>
<dbReference type="InterPro" id="IPR006047">
    <property type="entry name" value="GH13_cat_dom"/>
</dbReference>
<keyword evidence="5" id="KW-1185">Reference proteome</keyword>
<protein>
    <submittedName>
        <fullName evidence="4">Alpha-amylase family glycosyl hydrolase</fullName>
    </submittedName>
</protein>
<dbReference type="PANTHER" id="PTHR10357:SF210">
    <property type="entry name" value="MALTODEXTRIN GLUCOSIDASE"/>
    <property type="match status" value="1"/>
</dbReference>
<accession>A0ABT7MGM2</accession>
<gene>
    <name evidence="4" type="ORF">QRT03_27945</name>
</gene>
<comment type="caution">
    <text evidence="4">The sequence shown here is derived from an EMBL/GenBank/DDBJ whole genome shotgun (WGS) entry which is preliminary data.</text>
</comment>
<dbReference type="Gene3D" id="3.20.20.80">
    <property type="entry name" value="Glycosidases"/>
    <property type="match status" value="1"/>
</dbReference>
<feature type="domain" description="Glycosyl hydrolase family 13 catalytic" evidence="3">
    <location>
        <begin position="14"/>
        <end position="346"/>
    </location>
</feature>
<dbReference type="Pfam" id="PF00128">
    <property type="entry name" value="Alpha-amylase"/>
    <property type="match status" value="1"/>
</dbReference>
<dbReference type="EMBL" id="JASVWF010000008">
    <property type="protein sequence ID" value="MDL5159831.1"/>
    <property type="molecule type" value="Genomic_DNA"/>
</dbReference>
<proteinExistence type="predicted"/>
<dbReference type="GO" id="GO:0016787">
    <property type="term" value="F:hydrolase activity"/>
    <property type="evidence" value="ECO:0007669"/>
    <property type="project" value="UniProtKB-KW"/>
</dbReference>